<name>A0A0H2MFY6_9PROT</name>
<dbReference type="RefSeq" id="WP_047763685.1">
    <property type="nucleotide sequence ID" value="NZ_LAQL01000005.1"/>
</dbReference>
<dbReference type="PANTHER" id="PTHR46491">
    <property type="entry name" value="CDGSH IRON SULFUR DOMAIN PROTEIN HOMOLOG"/>
    <property type="match status" value="1"/>
</dbReference>
<dbReference type="OrthoDB" id="9795032at2"/>
<dbReference type="PANTHER" id="PTHR46491:SF3">
    <property type="entry name" value="CDGSH IRON-SULFUR DOMAIN-CONTAINING PROTEIN 3, MITOCHONDRIAL"/>
    <property type="match status" value="1"/>
</dbReference>
<dbReference type="Pfam" id="PF09360">
    <property type="entry name" value="zf-CDGSH"/>
    <property type="match status" value="2"/>
</dbReference>
<keyword evidence="1" id="KW-0001">2Fe-2S</keyword>
<gene>
    <name evidence="6" type="ORF">WH96_08195</name>
</gene>
<proteinExistence type="predicted"/>
<accession>A0A0H2MFY6</accession>
<dbReference type="GO" id="GO:0046872">
    <property type="term" value="F:metal ion binding"/>
    <property type="evidence" value="ECO:0007669"/>
    <property type="project" value="UniProtKB-KW"/>
</dbReference>
<keyword evidence="2" id="KW-0479">Metal-binding</keyword>
<evidence type="ECO:0000256" key="1">
    <source>
        <dbReference type="ARBA" id="ARBA00022714"/>
    </source>
</evidence>
<keyword evidence="3" id="KW-0408">Iron</keyword>
<keyword evidence="7" id="KW-1185">Reference proteome</keyword>
<dbReference type="InterPro" id="IPR042216">
    <property type="entry name" value="MitoNEET_CISD"/>
</dbReference>
<dbReference type="GO" id="GO:0005737">
    <property type="term" value="C:cytoplasm"/>
    <property type="evidence" value="ECO:0007669"/>
    <property type="project" value="UniProtKB-ARBA"/>
</dbReference>
<dbReference type="EMBL" id="LAQL01000005">
    <property type="protein sequence ID" value="KLN61136.1"/>
    <property type="molecule type" value="Genomic_DNA"/>
</dbReference>
<evidence type="ECO:0000256" key="3">
    <source>
        <dbReference type="ARBA" id="ARBA00023004"/>
    </source>
</evidence>
<dbReference type="Proteomes" id="UP000035444">
    <property type="component" value="Unassembled WGS sequence"/>
</dbReference>
<dbReference type="STRING" id="1489064.WH96_08195"/>
<dbReference type="InterPro" id="IPR052950">
    <property type="entry name" value="CISD"/>
</dbReference>
<comment type="caution">
    <text evidence="6">The sequence shown here is derived from an EMBL/GenBank/DDBJ whole genome shotgun (WGS) entry which is preliminary data.</text>
</comment>
<dbReference type="SMART" id="SM00704">
    <property type="entry name" value="ZnF_CDGSH"/>
    <property type="match status" value="2"/>
</dbReference>
<evidence type="ECO:0000313" key="6">
    <source>
        <dbReference type="EMBL" id="KLN61136.1"/>
    </source>
</evidence>
<dbReference type="PATRIC" id="fig|1489064.4.peg.2903"/>
<evidence type="ECO:0000313" key="7">
    <source>
        <dbReference type="Proteomes" id="UP000035444"/>
    </source>
</evidence>
<keyword evidence="4" id="KW-0411">Iron-sulfur</keyword>
<dbReference type="Gene3D" id="3.40.5.90">
    <property type="entry name" value="CDGSH iron-sulfur domain, mitoNEET-type"/>
    <property type="match status" value="2"/>
</dbReference>
<reference evidence="6 7" key="1">
    <citation type="submission" date="2015-03" db="EMBL/GenBank/DDBJ databases">
        <title>Genome Sequence of Kiloniella spongiae MEBiC09566, isolated from a marine sponge.</title>
        <authorList>
            <person name="Shao Z."/>
            <person name="Wang L."/>
            <person name="Li X."/>
        </authorList>
    </citation>
    <scope>NUCLEOTIDE SEQUENCE [LARGE SCALE GENOMIC DNA]</scope>
    <source>
        <strain evidence="6 7">MEBiC09566</strain>
    </source>
</reference>
<feature type="domain" description="Iron-binding zinc finger CDGSH type" evidence="5">
    <location>
        <begin position="47"/>
        <end position="80"/>
    </location>
</feature>
<dbReference type="AlphaFoldDB" id="A0A0H2MFY6"/>
<organism evidence="6 7">
    <name type="scientific">Kiloniella spongiae</name>
    <dbReference type="NCBI Taxonomy" id="1489064"/>
    <lineage>
        <taxon>Bacteria</taxon>
        <taxon>Pseudomonadati</taxon>
        <taxon>Pseudomonadota</taxon>
        <taxon>Alphaproteobacteria</taxon>
        <taxon>Rhodospirillales</taxon>
        <taxon>Kiloniellaceae</taxon>
        <taxon>Kiloniella</taxon>
    </lineage>
</organism>
<protein>
    <submittedName>
        <fullName evidence="6">Glutamate synthase</fullName>
    </submittedName>
</protein>
<evidence type="ECO:0000256" key="4">
    <source>
        <dbReference type="ARBA" id="ARBA00023014"/>
    </source>
</evidence>
<evidence type="ECO:0000259" key="5">
    <source>
        <dbReference type="SMART" id="SM00704"/>
    </source>
</evidence>
<dbReference type="GO" id="GO:0051537">
    <property type="term" value="F:2 iron, 2 sulfur cluster binding"/>
    <property type="evidence" value="ECO:0007669"/>
    <property type="project" value="UniProtKB-KW"/>
</dbReference>
<dbReference type="InterPro" id="IPR018967">
    <property type="entry name" value="FeS-contain_CDGSH-typ"/>
</dbReference>
<feature type="domain" description="Iron-binding zinc finger CDGSH type" evidence="5">
    <location>
        <begin position="9"/>
        <end position="46"/>
    </location>
</feature>
<sequence>METPEIADITPATIELEEGKTYFWCACGKSKKQPFCDGSHKGTSFQPLSFTAEKSKKYFLCQCKHSSKKPFCDGNHKHLL</sequence>
<evidence type="ECO:0000256" key="2">
    <source>
        <dbReference type="ARBA" id="ARBA00022723"/>
    </source>
</evidence>